<dbReference type="InterPro" id="IPR050237">
    <property type="entry name" value="ATP-dep_AMP-bd_enzyme"/>
</dbReference>
<dbReference type="GO" id="GO:0016877">
    <property type="term" value="F:ligase activity, forming carbon-sulfur bonds"/>
    <property type="evidence" value="ECO:0007669"/>
    <property type="project" value="UniProtKB-ARBA"/>
</dbReference>
<dbReference type="InterPro" id="IPR045851">
    <property type="entry name" value="AMP-bd_C_sf"/>
</dbReference>
<dbReference type="SUPFAM" id="SSF56801">
    <property type="entry name" value="Acetyl-CoA synthetase-like"/>
    <property type="match status" value="1"/>
</dbReference>
<dbReference type="InterPro" id="IPR020845">
    <property type="entry name" value="AMP-binding_CS"/>
</dbReference>
<comment type="caution">
    <text evidence="4">The sequence shown here is derived from an EMBL/GenBank/DDBJ whole genome shotgun (WGS) entry which is preliminary data.</text>
</comment>
<evidence type="ECO:0000259" key="2">
    <source>
        <dbReference type="Pfam" id="PF00501"/>
    </source>
</evidence>
<proteinExistence type="predicted"/>
<gene>
    <name evidence="4" type="ORF">AUP44_14410</name>
</gene>
<evidence type="ECO:0000259" key="3">
    <source>
        <dbReference type="Pfam" id="PF13193"/>
    </source>
</evidence>
<evidence type="ECO:0008006" key="6">
    <source>
        <dbReference type="Google" id="ProtNLM"/>
    </source>
</evidence>
<dbReference type="OrthoDB" id="9803968at2"/>
<dbReference type="InterPro" id="IPR042099">
    <property type="entry name" value="ANL_N_sf"/>
</dbReference>
<dbReference type="Pfam" id="PF13193">
    <property type="entry name" value="AMP-binding_C"/>
    <property type="match status" value="1"/>
</dbReference>
<dbReference type="PROSITE" id="PS00455">
    <property type="entry name" value="AMP_BINDING"/>
    <property type="match status" value="1"/>
</dbReference>
<dbReference type="Gene3D" id="3.40.50.12780">
    <property type="entry name" value="N-terminal domain of ligase-like"/>
    <property type="match status" value="1"/>
</dbReference>
<name>A0A162JYU5_9PROT</name>
<dbReference type="Pfam" id="PF00501">
    <property type="entry name" value="AMP-binding"/>
    <property type="match status" value="1"/>
</dbReference>
<dbReference type="Gene3D" id="3.30.300.30">
    <property type="match status" value="1"/>
</dbReference>
<feature type="domain" description="AMP-dependent synthetase/ligase" evidence="2">
    <location>
        <begin position="39"/>
        <end position="395"/>
    </location>
</feature>
<dbReference type="Proteomes" id="UP000075787">
    <property type="component" value="Unassembled WGS sequence"/>
</dbReference>
<dbReference type="InterPro" id="IPR000873">
    <property type="entry name" value="AMP-dep_synth/lig_dom"/>
</dbReference>
<evidence type="ECO:0000313" key="5">
    <source>
        <dbReference type="Proteomes" id="UP000075787"/>
    </source>
</evidence>
<dbReference type="GeneID" id="97240335"/>
<dbReference type="EMBL" id="LPZR01000206">
    <property type="protein sequence ID" value="KYO50139.1"/>
    <property type="molecule type" value="Genomic_DNA"/>
</dbReference>
<sequence>MTVVTQPALSDRTGSGESEGALDRPDDIHVYLPEIWAVHARHFPRKDAIVCGADRLSWRDFDQAMNRLANALHARGLGRGDKVAVLLGNEVMTIPVMFGVVKARACLVPLSAMLTPDQVAHLITDSGATTLIVAPGLIDRIAPVRERLDRVAPDRFVVLGPEQPGWTAYEAFLGEAPVTQPPVRYALDDPFNIIYSSGTTGLPKGIVQTHRARQHWSFSNAIEMRFDQTSRALTTTALYSNGTWLMVLPVLFTGGTLHILPQFDPAAFLETVARERITHTFMVPTQYILTLACPALDRADLSSLKTMLSAGSPLRPDTKQAVLARMGPGLYELYGLTEGFATMLKPEFHATRLSSVGTPVLGFEVRIIDDEGRELPAGEAGEIVGYGAGMMAGYHGRPEATAAAIWRDERGRSFIRTGDIGRLDEAGFLYILDRKKDMIVSGGFNVFPTDVETVLGGHPDVLDVTVIGVPHEKWGEAALALVIPRDDTRVTEADLKAWANERLAKTQRLVGVEFRAEFPRNALGKVLKRELRAPYWAAEGRVI</sequence>
<dbReference type="AlphaFoldDB" id="A0A162JYU5"/>
<feature type="compositionally biased region" description="Polar residues" evidence="1">
    <location>
        <begin position="1"/>
        <end position="16"/>
    </location>
</feature>
<dbReference type="RefSeq" id="WP_062768851.1">
    <property type="nucleotide sequence ID" value="NZ_CP121045.1"/>
</dbReference>
<organism evidence="4 5">
    <name type="scientific">Tistrella mobilis</name>
    <dbReference type="NCBI Taxonomy" id="171437"/>
    <lineage>
        <taxon>Bacteria</taxon>
        <taxon>Pseudomonadati</taxon>
        <taxon>Pseudomonadota</taxon>
        <taxon>Alphaproteobacteria</taxon>
        <taxon>Geminicoccales</taxon>
        <taxon>Geminicoccaceae</taxon>
        <taxon>Tistrella</taxon>
    </lineage>
</organism>
<dbReference type="InterPro" id="IPR025110">
    <property type="entry name" value="AMP-bd_C"/>
</dbReference>
<dbReference type="PANTHER" id="PTHR43767:SF7">
    <property type="entry name" value="MEDIUM_LONG-CHAIN-FATTY-ACID--COA LIGASE FADD8"/>
    <property type="match status" value="1"/>
</dbReference>
<feature type="region of interest" description="Disordered" evidence="1">
    <location>
        <begin position="1"/>
        <end position="22"/>
    </location>
</feature>
<protein>
    <recommendedName>
        <fullName evidence="6">AMP-dependent synthetase and ligase</fullName>
    </recommendedName>
</protein>
<accession>A0A162JYU5</accession>
<dbReference type="PANTHER" id="PTHR43767">
    <property type="entry name" value="LONG-CHAIN-FATTY-ACID--COA LIGASE"/>
    <property type="match status" value="1"/>
</dbReference>
<evidence type="ECO:0000256" key="1">
    <source>
        <dbReference type="SAM" id="MobiDB-lite"/>
    </source>
</evidence>
<reference evidence="4 5" key="1">
    <citation type="submission" date="2015-12" db="EMBL/GenBank/DDBJ databases">
        <title>Genome sequence of Tistrella mobilis MCCC 1A02139.</title>
        <authorList>
            <person name="Lu L."/>
            <person name="Lai Q."/>
            <person name="Shao Z."/>
            <person name="Qian P."/>
        </authorList>
    </citation>
    <scope>NUCLEOTIDE SEQUENCE [LARGE SCALE GENOMIC DNA]</scope>
    <source>
        <strain evidence="4 5">MCCC 1A02139</strain>
    </source>
</reference>
<feature type="domain" description="AMP-binding enzyme C-terminal" evidence="3">
    <location>
        <begin position="451"/>
        <end position="525"/>
    </location>
</feature>
<evidence type="ECO:0000313" key="4">
    <source>
        <dbReference type="EMBL" id="KYO50139.1"/>
    </source>
</evidence>